<evidence type="ECO:0000313" key="1">
    <source>
        <dbReference type="EMBL" id="GGD04503.1"/>
    </source>
</evidence>
<dbReference type="RefSeq" id="WP_088271925.1">
    <property type="nucleotide sequence ID" value="NZ_BMKI01000018.1"/>
</dbReference>
<gene>
    <name evidence="1" type="ORF">GCM10011573_37520</name>
</gene>
<comment type="caution">
    <text evidence="1">The sequence shown here is derived from an EMBL/GenBank/DDBJ whole genome shotgun (WGS) entry which is preliminary data.</text>
</comment>
<protein>
    <submittedName>
        <fullName evidence="1">Uncharacterized protein</fullName>
    </submittedName>
</protein>
<name>A0ABQ1PV84_9ENTE</name>
<sequence length="66" mass="7345">MKLTKGETVTVQTLSGKEVTGEVFSILDNTVIVLCGIDKYVVKKQQLKQQGYSFSKIKRPAFSVVH</sequence>
<organism evidence="1 2">
    <name type="scientific">Enterococcus wangshanyuanii</name>
    <dbReference type="NCBI Taxonomy" id="2005703"/>
    <lineage>
        <taxon>Bacteria</taxon>
        <taxon>Bacillati</taxon>
        <taxon>Bacillota</taxon>
        <taxon>Bacilli</taxon>
        <taxon>Lactobacillales</taxon>
        <taxon>Enterococcaceae</taxon>
        <taxon>Enterococcus</taxon>
    </lineage>
</organism>
<reference evidence="2" key="1">
    <citation type="journal article" date="2019" name="Int. J. Syst. Evol. Microbiol.">
        <title>The Global Catalogue of Microorganisms (GCM) 10K type strain sequencing project: providing services to taxonomists for standard genome sequencing and annotation.</title>
        <authorList>
            <consortium name="The Broad Institute Genomics Platform"/>
            <consortium name="The Broad Institute Genome Sequencing Center for Infectious Disease"/>
            <person name="Wu L."/>
            <person name="Ma J."/>
        </authorList>
    </citation>
    <scope>NUCLEOTIDE SEQUENCE [LARGE SCALE GENOMIC DNA]</scope>
    <source>
        <strain evidence="2">CGMCC 1.15942</strain>
    </source>
</reference>
<evidence type="ECO:0000313" key="2">
    <source>
        <dbReference type="Proteomes" id="UP000630615"/>
    </source>
</evidence>
<dbReference type="EMBL" id="BMKI01000018">
    <property type="protein sequence ID" value="GGD04503.1"/>
    <property type="molecule type" value="Genomic_DNA"/>
</dbReference>
<accession>A0ABQ1PV84</accession>
<dbReference type="Proteomes" id="UP000630615">
    <property type="component" value="Unassembled WGS sequence"/>
</dbReference>
<keyword evidence="2" id="KW-1185">Reference proteome</keyword>
<proteinExistence type="predicted"/>